<protein>
    <submittedName>
        <fullName evidence="1">Uncharacterized protein</fullName>
    </submittedName>
</protein>
<reference evidence="1 2" key="1">
    <citation type="journal article" date="2008" name="Proc. Natl. Acad. Sci. U.S.A.">
        <title>Whole-genome comparison of disease and carriage strains provides insights into virulence evolution in Neisseria meningitidis.</title>
        <authorList>
            <person name="Schoen C."/>
            <person name="Blom J."/>
            <person name="Claus H."/>
            <person name="Schramm-Glueck A."/>
            <person name="Brandt P."/>
            <person name="Mueller T."/>
            <person name="Goesmann A."/>
            <person name="Joseph B."/>
            <person name="Konietzny S."/>
            <person name="Kurzai O."/>
            <person name="Schmitt C."/>
            <person name="Friedrich T."/>
            <person name="Linke B."/>
            <person name="Vogel U."/>
            <person name="Frosch M."/>
        </authorList>
    </citation>
    <scope>NUCLEOTIDE SEQUENCE [LARGE SCALE GENOMIC DNA]</scope>
    <source>
        <strain evidence="2">alpha14</strain>
    </source>
</reference>
<evidence type="ECO:0000313" key="1">
    <source>
        <dbReference type="EMBL" id="CBA07003.1"/>
    </source>
</evidence>
<dbReference type="HOGENOM" id="CLU_2936839_0_0_4"/>
<evidence type="ECO:0000313" key="2">
    <source>
        <dbReference type="Proteomes" id="UP000002054"/>
    </source>
</evidence>
<dbReference type="AlphaFoldDB" id="C6S828"/>
<name>C6S828_NEIML</name>
<dbReference type="EMBL" id="AM889136">
    <property type="protein sequence ID" value="CBA07003.1"/>
    <property type="molecule type" value="Genomic_DNA"/>
</dbReference>
<organism evidence="1 2">
    <name type="scientific">Neisseria meningitidis (strain alpha14)</name>
    <dbReference type="NCBI Taxonomy" id="662598"/>
    <lineage>
        <taxon>Bacteria</taxon>
        <taxon>Pseudomonadati</taxon>
        <taxon>Pseudomonadota</taxon>
        <taxon>Betaproteobacteria</taxon>
        <taxon>Neisseriales</taxon>
        <taxon>Neisseriaceae</taxon>
        <taxon>Neisseria</taxon>
    </lineage>
</organism>
<accession>C6S828</accession>
<sequence>MRLLCLRGNGNIYQCFHRFKDGGKVFRRAVCVKASVCCVVCQLVGDGYRLGLVLNVLGLV</sequence>
<dbReference type="KEGG" id="nmi:NMO_1394"/>
<proteinExistence type="predicted"/>
<gene>
    <name evidence="1" type="ordered locus">NMO_1394</name>
</gene>
<dbReference type="Proteomes" id="UP000002054">
    <property type="component" value="Chromosome"/>
</dbReference>